<proteinExistence type="inferred from homology"/>
<dbReference type="AlphaFoldDB" id="A0AAE1JST8"/>
<dbReference type="GO" id="GO:0051301">
    <property type="term" value="P:cell division"/>
    <property type="evidence" value="ECO:0007669"/>
    <property type="project" value="UniProtKB-KW"/>
</dbReference>
<gene>
    <name evidence="8" type="ORF">QN277_017099</name>
</gene>
<evidence type="ECO:0000313" key="8">
    <source>
        <dbReference type="EMBL" id="KAK4273767.1"/>
    </source>
</evidence>
<comment type="similarity">
    <text evidence="5">Belongs to the sororin family.</text>
</comment>
<dbReference type="PANTHER" id="PTHR35740:SF1">
    <property type="entry name" value="OS12G0111700 PROTEIN"/>
    <property type="match status" value="1"/>
</dbReference>
<dbReference type="PANTHER" id="PTHR35740">
    <property type="entry name" value="OS12G0111700 PROTEIN"/>
    <property type="match status" value="1"/>
</dbReference>
<keyword evidence="9" id="KW-1185">Reference proteome</keyword>
<comment type="caution">
    <text evidence="8">The sequence shown here is derived from an EMBL/GenBank/DDBJ whole genome shotgun (WGS) entry which is preliminary data.</text>
</comment>
<protein>
    <recommendedName>
        <fullName evidence="7">Sororin C-terminal region domain-containing protein</fullName>
    </recommendedName>
</protein>
<feature type="compositionally biased region" description="Low complexity" evidence="6">
    <location>
        <begin position="66"/>
        <end position="102"/>
    </location>
</feature>
<evidence type="ECO:0000256" key="5">
    <source>
        <dbReference type="ARBA" id="ARBA00093465"/>
    </source>
</evidence>
<dbReference type="Pfam" id="PF25220">
    <property type="entry name" value="Sororin_C"/>
    <property type="match status" value="1"/>
</dbReference>
<keyword evidence="4" id="KW-0131">Cell cycle</keyword>
<feature type="region of interest" description="Disordered" evidence="6">
    <location>
        <begin position="1"/>
        <end position="111"/>
    </location>
</feature>
<reference evidence="8" key="1">
    <citation type="submission" date="2023-10" db="EMBL/GenBank/DDBJ databases">
        <title>Chromosome-level genome of the transformable northern wattle, Acacia crassicarpa.</title>
        <authorList>
            <person name="Massaro I."/>
            <person name="Sinha N.R."/>
            <person name="Poethig S."/>
            <person name="Leichty A.R."/>
        </authorList>
    </citation>
    <scope>NUCLEOTIDE SEQUENCE</scope>
    <source>
        <strain evidence="8">Acra3RX</strain>
        <tissue evidence="8">Leaf</tissue>
    </source>
</reference>
<feature type="compositionally biased region" description="Basic residues" evidence="6">
    <location>
        <begin position="1"/>
        <end position="13"/>
    </location>
</feature>
<feature type="domain" description="Sororin C-terminal region" evidence="7">
    <location>
        <begin position="188"/>
        <end position="210"/>
    </location>
</feature>
<accession>A0AAE1JST8</accession>
<sequence length="219" mass="24253">MEASRRLLKRRKPLSNITNTDSHAFPSSHSSSSTASATVAHPSKPGPPSSFNNLALTQRKSDSRTRSSANSTSRRVASSNPSHLSPAASSPPRLLNSSLLPGSHDDDISEPISVVYSRRRISEQRKGKEKEVAVPFSITPMPKVSSSREQNLEVEGLNRRKAKALTAPCRKKRCTVASKQDEFQHAMPQDFIEKQQAYFKEIDNFELPVEEVQSVDELD</sequence>
<evidence type="ECO:0000256" key="4">
    <source>
        <dbReference type="ARBA" id="ARBA00023306"/>
    </source>
</evidence>
<keyword evidence="1" id="KW-0132">Cell division</keyword>
<name>A0AAE1JST8_9FABA</name>
<evidence type="ECO:0000256" key="1">
    <source>
        <dbReference type="ARBA" id="ARBA00022618"/>
    </source>
</evidence>
<keyword evidence="2" id="KW-0498">Mitosis</keyword>
<organism evidence="8 9">
    <name type="scientific">Acacia crassicarpa</name>
    <name type="common">northern wattle</name>
    <dbReference type="NCBI Taxonomy" id="499986"/>
    <lineage>
        <taxon>Eukaryota</taxon>
        <taxon>Viridiplantae</taxon>
        <taxon>Streptophyta</taxon>
        <taxon>Embryophyta</taxon>
        <taxon>Tracheophyta</taxon>
        <taxon>Spermatophyta</taxon>
        <taxon>Magnoliopsida</taxon>
        <taxon>eudicotyledons</taxon>
        <taxon>Gunneridae</taxon>
        <taxon>Pentapetalae</taxon>
        <taxon>rosids</taxon>
        <taxon>fabids</taxon>
        <taxon>Fabales</taxon>
        <taxon>Fabaceae</taxon>
        <taxon>Caesalpinioideae</taxon>
        <taxon>mimosoid clade</taxon>
        <taxon>Acacieae</taxon>
        <taxon>Acacia</taxon>
    </lineage>
</organism>
<evidence type="ECO:0000256" key="6">
    <source>
        <dbReference type="SAM" id="MobiDB-lite"/>
    </source>
</evidence>
<evidence type="ECO:0000259" key="7">
    <source>
        <dbReference type="Pfam" id="PF25220"/>
    </source>
</evidence>
<keyword evidence="3" id="KW-0539">Nucleus</keyword>
<evidence type="ECO:0000313" key="9">
    <source>
        <dbReference type="Proteomes" id="UP001293593"/>
    </source>
</evidence>
<dbReference type="EMBL" id="JAWXYG010000004">
    <property type="protein sequence ID" value="KAK4273767.1"/>
    <property type="molecule type" value="Genomic_DNA"/>
</dbReference>
<feature type="compositionally biased region" description="Low complexity" evidence="6">
    <location>
        <begin position="22"/>
        <end position="43"/>
    </location>
</feature>
<evidence type="ECO:0000256" key="2">
    <source>
        <dbReference type="ARBA" id="ARBA00022776"/>
    </source>
</evidence>
<dbReference type="GO" id="GO:0005634">
    <property type="term" value="C:nucleus"/>
    <property type="evidence" value="ECO:0007669"/>
    <property type="project" value="UniProtKB-SubCell"/>
</dbReference>
<evidence type="ECO:0000256" key="3">
    <source>
        <dbReference type="ARBA" id="ARBA00023242"/>
    </source>
</evidence>
<dbReference type="Proteomes" id="UP001293593">
    <property type="component" value="Unassembled WGS sequence"/>
</dbReference>
<dbReference type="InterPro" id="IPR057337">
    <property type="entry name" value="Sororin_C"/>
</dbReference>
<feature type="compositionally biased region" description="Polar residues" evidence="6">
    <location>
        <begin position="49"/>
        <end position="58"/>
    </location>
</feature>